<feature type="domain" description="Peptidase S9 prolyl oligopeptidase catalytic" evidence="3">
    <location>
        <begin position="480"/>
        <end position="687"/>
    </location>
</feature>
<dbReference type="Gene3D" id="3.40.50.1820">
    <property type="entry name" value="alpha/beta hydrolase"/>
    <property type="match status" value="1"/>
</dbReference>
<keyword evidence="1" id="KW-0378">Hydrolase</keyword>
<name>A0ABX1R0Z5_9ALTE</name>
<evidence type="ECO:0000256" key="2">
    <source>
        <dbReference type="ARBA" id="ARBA00022825"/>
    </source>
</evidence>
<evidence type="ECO:0000313" key="5">
    <source>
        <dbReference type="EMBL" id="NMH60124.1"/>
    </source>
</evidence>
<dbReference type="InterPro" id="IPR011042">
    <property type="entry name" value="6-blade_b-propeller_TolB-like"/>
</dbReference>
<dbReference type="SUPFAM" id="SSF53474">
    <property type="entry name" value="alpha/beta-Hydrolases"/>
    <property type="match status" value="1"/>
</dbReference>
<accession>A0ABX1R0Z5</accession>
<organism evidence="5 6">
    <name type="scientific">Alteromonas ponticola</name>
    <dbReference type="NCBI Taxonomy" id="2720613"/>
    <lineage>
        <taxon>Bacteria</taxon>
        <taxon>Pseudomonadati</taxon>
        <taxon>Pseudomonadota</taxon>
        <taxon>Gammaproteobacteria</taxon>
        <taxon>Alteromonadales</taxon>
        <taxon>Alteromonadaceae</taxon>
        <taxon>Alteromonas/Salinimonas group</taxon>
        <taxon>Alteromonas</taxon>
    </lineage>
</organism>
<dbReference type="Proteomes" id="UP000709336">
    <property type="component" value="Unassembled WGS sequence"/>
</dbReference>
<evidence type="ECO:0000259" key="4">
    <source>
        <dbReference type="Pfam" id="PF00930"/>
    </source>
</evidence>
<keyword evidence="2" id="KW-0720">Serine protease</keyword>
<dbReference type="InterPro" id="IPR011659">
    <property type="entry name" value="WD40"/>
</dbReference>
<evidence type="ECO:0000259" key="3">
    <source>
        <dbReference type="Pfam" id="PF00326"/>
    </source>
</evidence>
<reference evidence="5 6" key="1">
    <citation type="submission" date="2020-03" db="EMBL/GenBank/DDBJ databases">
        <title>Alteromonas ponticola sp. nov., isolated from seawater.</title>
        <authorList>
            <person name="Yoon J.-H."/>
            <person name="Kim Y.-O."/>
        </authorList>
    </citation>
    <scope>NUCLEOTIDE SEQUENCE [LARGE SCALE GENOMIC DNA]</scope>
    <source>
        <strain evidence="5 6">MYP5</strain>
    </source>
</reference>
<keyword evidence="2" id="KW-0645">Protease</keyword>
<dbReference type="Gene3D" id="2.120.10.30">
    <property type="entry name" value="TolB, C-terminal domain"/>
    <property type="match status" value="2"/>
</dbReference>
<dbReference type="Pfam" id="PF00326">
    <property type="entry name" value="Peptidase_S9"/>
    <property type="match status" value="1"/>
</dbReference>
<keyword evidence="6" id="KW-1185">Reference proteome</keyword>
<feature type="domain" description="Dipeptidylpeptidase IV N-terminal" evidence="4">
    <location>
        <begin position="203"/>
        <end position="291"/>
    </location>
</feature>
<sequence length="702" mass="77132">MQGTGETSNMRYSCYATLILAAATLSDLGATPVRADALPTTLQYADTFNLEYPGSLLFTHDGKNVIYERRSMDIMKDRTHTALWQVSLDGKKHRPLIAQDESIGQTTLSPDGTMLAYVAGSQIHIHYFDSGEQVKISSLPHRPSNITWSHDGKTLAFSMFTATQEKPLFTDMPAKPKGAKWSESAKYIERTNYRSDGAGYLPTGYNQLYILPVSGGTPRQLTTGAFPHSGVLAFAADNKSIFFSANRSEDFALQPLSSDLYSVNIKTREVRQVTSMDGPEFSPKLSPNGDKLAFMQLNDRKLSYQNADLMVMDLASGEATRITSALDRSIQGFYWKQNSESLVFSYLDQGEHKLASTDLAGNIEKLAVTLGGQSMGRPYTSGDFAINKNGDIAFTKANMNKPADLALVRSGNNKQLLLTDLNSDALGHLTLAEVKALEVTSSVDERKIDAWVAYPPNFDSNKTYPLILEIHGGPHAAYGPHFSMEVQLMASKGYMVVWSNPRGSSSYGEDFGNLIHHNYPSQDYNDLMDVVDAAIAKGNVDANNLFITGGSGGGVLTAWSIGKTDRFKAAVVAKPVINWMSFALTADAYPFFSQYWMPDMPWNIADQLWKRSPLSLVGNVSTPTLLLTGESDYRTPISESEQYYQALRLKGVDAAMVRIPGAPHGIAGKPSRLIQKVGNILAWFERYQVNHDTSQNEAATAQ</sequence>
<dbReference type="Pfam" id="PF07676">
    <property type="entry name" value="PD40"/>
    <property type="match status" value="1"/>
</dbReference>
<comment type="caution">
    <text evidence="5">The sequence shown here is derived from an EMBL/GenBank/DDBJ whole genome shotgun (WGS) entry which is preliminary data.</text>
</comment>
<gene>
    <name evidence="5" type="ORF">HCJ96_08860</name>
</gene>
<evidence type="ECO:0000256" key="1">
    <source>
        <dbReference type="ARBA" id="ARBA00022801"/>
    </source>
</evidence>
<protein>
    <submittedName>
        <fullName evidence="5">S9 family peptidase</fullName>
    </submittedName>
</protein>
<dbReference type="Pfam" id="PF00930">
    <property type="entry name" value="DPPIV_N"/>
    <property type="match status" value="1"/>
</dbReference>
<dbReference type="InterPro" id="IPR002469">
    <property type="entry name" value="Peptidase_S9B_N"/>
</dbReference>
<dbReference type="PANTHER" id="PTHR42776:SF27">
    <property type="entry name" value="DIPEPTIDYL PEPTIDASE FAMILY MEMBER 6"/>
    <property type="match status" value="1"/>
</dbReference>
<proteinExistence type="predicted"/>
<dbReference type="EMBL" id="JAATNW010000004">
    <property type="protein sequence ID" value="NMH60124.1"/>
    <property type="molecule type" value="Genomic_DNA"/>
</dbReference>
<dbReference type="SUPFAM" id="SSF82171">
    <property type="entry name" value="DPP6 N-terminal domain-like"/>
    <property type="match status" value="1"/>
</dbReference>
<dbReference type="InterPro" id="IPR029058">
    <property type="entry name" value="AB_hydrolase_fold"/>
</dbReference>
<dbReference type="PANTHER" id="PTHR42776">
    <property type="entry name" value="SERINE PEPTIDASE S9 FAMILY MEMBER"/>
    <property type="match status" value="1"/>
</dbReference>
<evidence type="ECO:0000313" key="6">
    <source>
        <dbReference type="Proteomes" id="UP000709336"/>
    </source>
</evidence>
<dbReference type="InterPro" id="IPR001375">
    <property type="entry name" value="Peptidase_S9_cat"/>
</dbReference>